<feature type="compositionally biased region" description="Low complexity" evidence="1">
    <location>
        <begin position="42"/>
        <end position="58"/>
    </location>
</feature>
<gene>
    <name evidence="2" type="primary">Gabre</name>
    <name evidence="2" type="ORF">g.63364</name>
</gene>
<sequence length="101" mass="11266">MDYPYVVPSGSVLPAVHGDGEIIYYIDTLEDPDCNIHGLYPSSPRSQPSRSSSICSQIDKPQRYRRSVDVGYPIKQSTGQTGSRPRPKSTRFTPLGNFFNN</sequence>
<evidence type="ECO:0000256" key="1">
    <source>
        <dbReference type="SAM" id="MobiDB-lite"/>
    </source>
</evidence>
<accession>A0A0C9QLM5</accession>
<organism evidence="2">
    <name type="scientific">Fopius arisanus</name>
    <dbReference type="NCBI Taxonomy" id="64838"/>
    <lineage>
        <taxon>Eukaryota</taxon>
        <taxon>Metazoa</taxon>
        <taxon>Ecdysozoa</taxon>
        <taxon>Arthropoda</taxon>
        <taxon>Hexapoda</taxon>
        <taxon>Insecta</taxon>
        <taxon>Pterygota</taxon>
        <taxon>Neoptera</taxon>
        <taxon>Endopterygota</taxon>
        <taxon>Hymenoptera</taxon>
        <taxon>Apocrita</taxon>
        <taxon>Ichneumonoidea</taxon>
        <taxon>Braconidae</taxon>
        <taxon>Opiinae</taxon>
        <taxon>Fopius</taxon>
    </lineage>
</organism>
<proteinExistence type="predicted"/>
<dbReference type="EMBL" id="GBYB01001542">
    <property type="protein sequence ID" value="JAG71309.1"/>
    <property type="molecule type" value="Transcribed_RNA"/>
</dbReference>
<evidence type="ECO:0000313" key="2">
    <source>
        <dbReference type="EMBL" id="JAG71309.1"/>
    </source>
</evidence>
<feature type="region of interest" description="Disordered" evidence="1">
    <location>
        <begin position="37"/>
        <end position="101"/>
    </location>
</feature>
<dbReference type="AlphaFoldDB" id="A0A0C9QLM5"/>
<protein>
    <submittedName>
        <fullName evidence="2">Gabre protein</fullName>
    </submittedName>
</protein>
<reference evidence="2" key="1">
    <citation type="submission" date="2015-01" db="EMBL/GenBank/DDBJ databases">
        <title>Transcriptome Assembly of Fopius arisanus.</title>
        <authorList>
            <person name="Geib S."/>
        </authorList>
    </citation>
    <scope>NUCLEOTIDE SEQUENCE</scope>
</reference>
<name>A0A0C9QLM5_9HYME</name>